<reference evidence="2 3" key="1">
    <citation type="journal article" date="2016" name="Environ. Microbiol.">
        <title>Genomic resolution of a cold subsurface aquifer community provides metabolic insights for novel microbes adapted to high CO concentrations.</title>
        <authorList>
            <person name="Probst A.J."/>
            <person name="Castelle C.J."/>
            <person name="Singh A."/>
            <person name="Brown C.T."/>
            <person name="Anantharaman K."/>
            <person name="Sharon I."/>
            <person name="Hug L.A."/>
            <person name="Burstein D."/>
            <person name="Emerson J.B."/>
            <person name="Thomas B.C."/>
            <person name="Banfield J.F."/>
        </authorList>
    </citation>
    <scope>NUCLEOTIDE SEQUENCE [LARGE SCALE GENOMIC DNA]</scope>
    <source>
        <strain evidence="2">CG2_30_33_16</strain>
    </source>
</reference>
<protein>
    <submittedName>
        <fullName evidence="2">Uncharacterized protein</fullName>
    </submittedName>
</protein>
<name>A0A1J5HYA9_9BACT</name>
<keyword evidence="1" id="KW-0472">Membrane</keyword>
<proteinExistence type="predicted"/>
<sequence length="287" mass="32596">MHKSCPFCKKEVDSTVAVCPHCTRILRETISTDKSNYYSQTNQRSTNNEKSNKKNKFASFLKSQVDKFKKLFSRNKVHIVGYNKQDRYKKFILIFIALFFFIGLYTKNARTPAPSTPISVIPNSIENNTIQTTKNTPTQAKDPKTYFSLPNGSVLSQNSFYLNGLGELKIKNGGSLDAIAKLVNTALNKSVFTVYIKANSTYTISKIKDGNYKLFFNLGNDWDTEIKAFTVNSGYKVFEELFNFTTREYEEGNYINTKYSTFEVTLNPVIGGNAETENVNPAEFANY</sequence>
<organism evidence="2 3">
    <name type="scientific">Candidatus Roizmanbacteria bacterium CG2_30_33_16</name>
    <dbReference type="NCBI Taxonomy" id="1805340"/>
    <lineage>
        <taxon>Bacteria</taxon>
        <taxon>Candidatus Roizmaniibacteriota</taxon>
    </lineage>
</organism>
<evidence type="ECO:0000313" key="2">
    <source>
        <dbReference type="EMBL" id="OIP85054.1"/>
    </source>
</evidence>
<gene>
    <name evidence="2" type="ORF">AUK04_01675</name>
</gene>
<dbReference type="Proteomes" id="UP000183758">
    <property type="component" value="Unassembled WGS sequence"/>
</dbReference>
<evidence type="ECO:0000256" key="1">
    <source>
        <dbReference type="SAM" id="Phobius"/>
    </source>
</evidence>
<dbReference type="AlphaFoldDB" id="A0A1J5HYA9"/>
<keyword evidence="1" id="KW-1133">Transmembrane helix</keyword>
<feature type="transmembrane region" description="Helical" evidence="1">
    <location>
        <begin position="91"/>
        <end position="106"/>
    </location>
</feature>
<comment type="caution">
    <text evidence="2">The sequence shown here is derived from an EMBL/GenBank/DDBJ whole genome shotgun (WGS) entry which is preliminary data.</text>
</comment>
<accession>A0A1J5HYA9</accession>
<evidence type="ECO:0000313" key="3">
    <source>
        <dbReference type="Proteomes" id="UP000183758"/>
    </source>
</evidence>
<keyword evidence="1" id="KW-0812">Transmembrane</keyword>
<dbReference type="EMBL" id="MNZM01000039">
    <property type="protein sequence ID" value="OIP85054.1"/>
    <property type="molecule type" value="Genomic_DNA"/>
</dbReference>